<name>A0A1I1SVB1_9FLAO</name>
<dbReference type="EMBL" id="FOMH01000008">
    <property type="protein sequence ID" value="SFD50404.1"/>
    <property type="molecule type" value="Genomic_DNA"/>
</dbReference>
<feature type="domain" description="Phosphatidylglycerol lysyltransferase C-terminal" evidence="15">
    <location>
        <begin position="566"/>
        <end position="856"/>
    </location>
</feature>
<feature type="transmembrane region" description="Helical" evidence="14">
    <location>
        <begin position="179"/>
        <end position="199"/>
    </location>
</feature>
<dbReference type="AlphaFoldDB" id="A0A1I1SVB1"/>
<dbReference type="InterPro" id="IPR024320">
    <property type="entry name" value="LPG_synthase_C"/>
</dbReference>
<dbReference type="EC" id="2.3.2.3" evidence="3"/>
<evidence type="ECO:0000256" key="4">
    <source>
        <dbReference type="ARBA" id="ARBA00021546"/>
    </source>
</evidence>
<feature type="transmembrane region" description="Helical" evidence="14">
    <location>
        <begin position="524"/>
        <end position="544"/>
    </location>
</feature>
<dbReference type="RefSeq" id="WP_091495349.1">
    <property type="nucleotide sequence ID" value="NZ_FOMH01000008.1"/>
</dbReference>
<gene>
    <name evidence="16" type="ORF">SAMN05216297_108233</name>
</gene>
<feature type="transmembrane region" description="Helical" evidence="14">
    <location>
        <begin position="321"/>
        <end position="339"/>
    </location>
</feature>
<reference evidence="17" key="1">
    <citation type="submission" date="2016-10" db="EMBL/GenBank/DDBJ databases">
        <authorList>
            <person name="Varghese N."/>
            <person name="Submissions S."/>
        </authorList>
    </citation>
    <scope>NUCLEOTIDE SEQUENCE [LARGE SCALE GENOMIC DNA]</scope>
    <source>
        <strain evidence="17">CGMCC 1.10370</strain>
    </source>
</reference>
<keyword evidence="9" id="KW-0443">Lipid metabolism</keyword>
<evidence type="ECO:0000256" key="8">
    <source>
        <dbReference type="ARBA" id="ARBA00022989"/>
    </source>
</evidence>
<dbReference type="Pfam" id="PF09924">
    <property type="entry name" value="LPG_synthase_C"/>
    <property type="match status" value="1"/>
</dbReference>
<evidence type="ECO:0000313" key="16">
    <source>
        <dbReference type="EMBL" id="SFD50404.1"/>
    </source>
</evidence>
<dbReference type="GO" id="GO:0050071">
    <property type="term" value="F:phosphatidylglycerol lysyltransferase activity"/>
    <property type="evidence" value="ECO:0007669"/>
    <property type="project" value="UniProtKB-EC"/>
</dbReference>
<organism evidence="16 17">
    <name type="scientific">Flavobacterium phragmitis</name>
    <dbReference type="NCBI Taxonomy" id="739143"/>
    <lineage>
        <taxon>Bacteria</taxon>
        <taxon>Pseudomonadati</taxon>
        <taxon>Bacteroidota</taxon>
        <taxon>Flavobacteriia</taxon>
        <taxon>Flavobacteriales</taxon>
        <taxon>Flavobacteriaceae</taxon>
        <taxon>Flavobacterium</taxon>
    </lineage>
</organism>
<dbReference type="OrthoDB" id="145485at2"/>
<accession>A0A1I1SVB1</accession>
<evidence type="ECO:0000256" key="10">
    <source>
        <dbReference type="ARBA" id="ARBA00023136"/>
    </source>
</evidence>
<dbReference type="GO" id="GO:0046677">
    <property type="term" value="P:response to antibiotic"/>
    <property type="evidence" value="ECO:0007669"/>
    <property type="project" value="UniProtKB-KW"/>
</dbReference>
<dbReference type="GO" id="GO:0055091">
    <property type="term" value="P:phospholipid homeostasis"/>
    <property type="evidence" value="ECO:0007669"/>
    <property type="project" value="TreeGrafter"/>
</dbReference>
<keyword evidence="8 14" id="KW-1133">Transmembrane helix</keyword>
<evidence type="ECO:0000256" key="14">
    <source>
        <dbReference type="SAM" id="Phobius"/>
    </source>
</evidence>
<keyword evidence="17" id="KW-1185">Reference proteome</keyword>
<comment type="similarity">
    <text evidence="2">Belongs to the LPG synthase family.</text>
</comment>
<feature type="transmembrane region" description="Helical" evidence="14">
    <location>
        <begin position="236"/>
        <end position="258"/>
    </location>
</feature>
<keyword evidence="11" id="KW-0046">Antibiotic resistance</keyword>
<feature type="transmembrane region" description="Helical" evidence="14">
    <location>
        <begin position="409"/>
        <end position="428"/>
    </location>
</feature>
<comment type="subcellular location">
    <subcellularLocation>
        <location evidence="1">Cell membrane</location>
        <topology evidence="1">Multi-pass membrane protein</topology>
    </subcellularLocation>
</comment>
<feature type="transmembrane region" description="Helical" evidence="14">
    <location>
        <begin position="346"/>
        <end position="365"/>
    </location>
</feature>
<comment type="catalytic activity">
    <reaction evidence="13">
        <text>L-lysyl-tRNA(Lys) + a 1,2-diacyl-sn-glycero-3-phospho-(1'-sn-glycerol) = a 1,2-diacyl-sn-glycero-3-phospho-1'-(3'-O-L-lysyl)-sn-glycerol + tRNA(Lys)</text>
        <dbReference type="Rhea" id="RHEA:10668"/>
        <dbReference type="Rhea" id="RHEA-COMP:9696"/>
        <dbReference type="Rhea" id="RHEA-COMP:9697"/>
        <dbReference type="ChEBI" id="CHEBI:64716"/>
        <dbReference type="ChEBI" id="CHEBI:75792"/>
        <dbReference type="ChEBI" id="CHEBI:78442"/>
        <dbReference type="ChEBI" id="CHEBI:78529"/>
        <dbReference type="EC" id="2.3.2.3"/>
    </reaction>
</comment>
<feature type="transmembrane region" description="Helical" evidence="14">
    <location>
        <begin position="264"/>
        <end position="284"/>
    </location>
</feature>
<sequence length="875" mass="98943">MKIVAVSKRFWSSFKERKGISFLRENDKIIRQFILTIFFIGIGIWFIKHENSELKEVNNVLADAKSFWVACGIALAAFYIVLQALMYFASFKAVQSEISFKQAVILFLKRNFVSVFLPAGGISSLAFFTKPIEKSGVKPIQIHFASLIYGFVGILSVIIVAIPALIYSLFQGTVGSGEWCAFAAIVGLSILVFFIYNSIIKKGAIYRLILKFSPSAEIFIDDFRNNKIIKRKFLQVVFYSVLIEFVGIAHLYVAMIALGFAPSLAAAAMGYIISVIFLIVSPFLRGLGAIEISMSFILIQYGFENVNAIAITFLYRFFEFWIPLLAGASLFLFSANKLLMRVVPSFLLFILGLINIVSVLTPAISERLHVLENVIPISAIKVSNYFVITAGLFMLVNAAFMLKGLRTAWWFAVFLTGISIIGNLTKAIDYEEASIALLVLLTLIFTRKEYYIKSNSHLQSIGLKTVLISIVAVLVYSILGFYFLDKKHFNIDFNWLESIRYGLQNYFLIGSSDLVPLDRFAKRFLLSINICGFLSLGFLIFALIRPYTVKKQMIEDDFVTADELVKKYGNSALDYFKTYDDKVIFITADKKSFLAYRVTDNFAVVLENPVAASDTEMKQCIIEFDAYCYENGLRSLYYRVPQESLPLFHSLHKKSLFIGQEGVVDLNTFSLEGGAKKSLRNAISKVKEKGFTATIHNAPVKDGLLQKIKAVSDEWLVNTGRSEIIFSQGRFDWEELKQQTIITVESAEEKIVAFINVIPDYANGEGTYDLIRKTNDAPNGIMDFILLELFTYLKSQACTSVNLGLAAMSGIQEAETFPEKSMKFAYERIKFFSHYKGLRDFKEKFSPIWYNKYLVYSHDYDLLQAPLVLNKVVKS</sequence>
<feature type="transmembrane region" description="Helical" evidence="14">
    <location>
        <begin position="67"/>
        <end position="90"/>
    </location>
</feature>
<evidence type="ECO:0000256" key="1">
    <source>
        <dbReference type="ARBA" id="ARBA00004651"/>
    </source>
</evidence>
<dbReference type="InterPro" id="IPR022791">
    <property type="entry name" value="L-PG_synthase/AglD"/>
</dbReference>
<evidence type="ECO:0000256" key="5">
    <source>
        <dbReference type="ARBA" id="ARBA00022475"/>
    </source>
</evidence>
<dbReference type="SUPFAM" id="SSF55729">
    <property type="entry name" value="Acyl-CoA N-acyltransferases (Nat)"/>
    <property type="match status" value="1"/>
</dbReference>
<evidence type="ECO:0000256" key="3">
    <source>
        <dbReference type="ARBA" id="ARBA00012014"/>
    </source>
</evidence>
<dbReference type="InterPro" id="IPR016181">
    <property type="entry name" value="Acyl_CoA_acyltransferase"/>
</dbReference>
<evidence type="ECO:0000256" key="12">
    <source>
        <dbReference type="ARBA" id="ARBA00031899"/>
    </source>
</evidence>
<keyword evidence="5" id="KW-1003">Cell membrane</keyword>
<dbReference type="STRING" id="739143.SAMN05216297_108233"/>
<keyword evidence="7 14" id="KW-0812">Transmembrane</keyword>
<evidence type="ECO:0000256" key="9">
    <source>
        <dbReference type="ARBA" id="ARBA00023098"/>
    </source>
</evidence>
<dbReference type="Proteomes" id="UP000199672">
    <property type="component" value="Unassembled WGS sequence"/>
</dbReference>
<dbReference type="Pfam" id="PF03706">
    <property type="entry name" value="LPG_synthase_TM"/>
    <property type="match status" value="1"/>
</dbReference>
<dbReference type="GO" id="GO:0006629">
    <property type="term" value="P:lipid metabolic process"/>
    <property type="evidence" value="ECO:0007669"/>
    <property type="project" value="UniProtKB-KW"/>
</dbReference>
<feature type="transmembrane region" description="Helical" evidence="14">
    <location>
        <begin position="140"/>
        <end position="167"/>
    </location>
</feature>
<evidence type="ECO:0000259" key="15">
    <source>
        <dbReference type="Pfam" id="PF09924"/>
    </source>
</evidence>
<evidence type="ECO:0000256" key="6">
    <source>
        <dbReference type="ARBA" id="ARBA00022679"/>
    </source>
</evidence>
<evidence type="ECO:0000256" key="2">
    <source>
        <dbReference type="ARBA" id="ARBA00008627"/>
    </source>
</evidence>
<feature type="transmembrane region" description="Helical" evidence="14">
    <location>
        <begin position="29"/>
        <end position="47"/>
    </location>
</feature>
<dbReference type="PANTHER" id="PTHR34697:SF2">
    <property type="entry name" value="PHOSPHATIDYLGLYCEROL LYSYLTRANSFERASE"/>
    <property type="match status" value="1"/>
</dbReference>
<feature type="transmembrane region" description="Helical" evidence="14">
    <location>
        <begin position="385"/>
        <end position="402"/>
    </location>
</feature>
<keyword evidence="6 16" id="KW-0808">Transferase</keyword>
<dbReference type="NCBIfam" id="NF033480">
    <property type="entry name" value="bifunc_MprF"/>
    <property type="match status" value="1"/>
</dbReference>
<dbReference type="GO" id="GO:0005886">
    <property type="term" value="C:plasma membrane"/>
    <property type="evidence" value="ECO:0007669"/>
    <property type="project" value="UniProtKB-SubCell"/>
</dbReference>
<dbReference type="PANTHER" id="PTHR34697">
    <property type="entry name" value="PHOSPHATIDYLGLYCEROL LYSYLTRANSFERASE"/>
    <property type="match status" value="1"/>
</dbReference>
<proteinExistence type="inferred from homology"/>
<evidence type="ECO:0000256" key="11">
    <source>
        <dbReference type="ARBA" id="ARBA00023251"/>
    </source>
</evidence>
<evidence type="ECO:0000313" key="17">
    <source>
        <dbReference type="Proteomes" id="UP000199672"/>
    </source>
</evidence>
<keyword evidence="10 14" id="KW-0472">Membrane</keyword>
<protein>
    <recommendedName>
        <fullName evidence="4">Phosphatidylglycerol lysyltransferase</fullName>
        <ecNumber evidence="3">2.3.2.3</ecNumber>
    </recommendedName>
    <alternativeName>
        <fullName evidence="12">Lysylphosphatidylglycerol synthase</fullName>
    </alternativeName>
</protein>
<evidence type="ECO:0000256" key="13">
    <source>
        <dbReference type="ARBA" id="ARBA00047540"/>
    </source>
</evidence>
<feature type="transmembrane region" description="Helical" evidence="14">
    <location>
        <begin position="463"/>
        <end position="484"/>
    </location>
</feature>
<evidence type="ECO:0000256" key="7">
    <source>
        <dbReference type="ARBA" id="ARBA00022692"/>
    </source>
</evidence>
<dbReference type="InterPro" id="IPR051211">
    <property type="entry name" value="PG_lysyltransferase"/>
</dbReference>